<dbReference type="AlphaFoldDB" id="A0A4R0H8K1"/>
<name>A0A4R0H8K1_9ACTN</name>
<keyword evidence="1" id="KW-0520">NAD</keyword>
<dbReference type="SUPFAM" id="SSF52467">
    <property type="entry name" value="DHS-like NAD/FAD-binding domain"/>
    <property type="match status" value="1"/>
</dbReference>
<dbReference type="Proteomes" id="UP000292346">
    <property type="component" value="Unassembled WGS sequence"/>
</dbReference>
<sequence>MSSFGKHTLGRAGTLRRIISHVQHNSWWYERSTNPRRGTSAGRTWHAGRVTTDRYELVGIFGGAVDAGVASLFVGAGLSAAAGLPSWGDLLGPLAAEIGVAGEFADLPLLAEYYEQNGPGRRPALENHLRNVLSEYRTPAESHRLIAKLPIDEIWTTNFDSLLEAAAPDASVAVHDNDALDIGTGRRTIIKMHGSLSLDTPSVWTAPPVITRSDFEQYEETHPRMWALLRASYLTRTMLFLGFSFADPNIDVLLRLARRYGTTAADRHLTALRRPADPKDIQLHELRVRDLENSGVHVCEMSDFSELTPMLRAITTRTRPERLFVSGSGDTSQLKPWYDKLAVALTARPPSWQLASLGGPAGWGVTSRLAELLRASGRYTPDRFRIYFGKNPREHTPLMDAHFGTAIFTDLEREELVGSVLDNCRALLVICGGSGTTEEVRLALERGVSVIPLAASGATARAVWDSSATPPDLGGRPCDPQVWHNLADPDPDIAVMAAITAIDQAMCRPRT</sequence>
<dbReference type="Pfam" id="PF13289">
    <property type="entry name" value="SIR2_2"/>
    <property type="match status" value="1"/>
</dbReference>
<reference evidence="4 5" key="1">
    <citation type="submission" date="2019-02" db="EMBL/GenBank/DDBJ databases">
        <title>Kribbella capetownensis sp. nov. and Kribbella speibonae sp. nov., isolated from soil.</title>
        <authorList>
            <person name="Curtis S.M."/>
            <person name="Norton I."/>
            <person name="Everest G.J."/>
            <person name="Meyers P.R."/>
        </authorList>
    </citation>
    <scope>NUCLEOTIDE SEQUENCE [LARGE SCALE GENOMIC DNA]</scope>
    <source>
        <strain evidence="4 5">KCTC 29219</strain>
    </source>
</reference>
<dbReference type="InterPro" id="IPR026590">
    <property type="entry name" value="Ssirtuin_cat_dom"/>
</dbReference>
<comment type="caution">
    <text evidence="4">The sequence shown here is derived from an EMBL/GenBank/DDBJ whole genome shotgun (WGS) entry which is preliminary data.</text>
</comment>
<dbReference type="Gene3D" id="3.40.50.1220">
    <property type="entry name" value="TPP-binding domain"/>
    <property type="match status" value="1"/>
</dbReference>
<protein>
    <submittedName>
        <fullName evidence="4">SIR2 family protein</fullName>
    </submittedName>
</protein>
<evidence type="ECO:0000313" key="5">
    <source>
        <dbReference type="Proteomes" id="UP000292346"/>
    </source>
</evidence>
<dbReference type="EMBL" id="SJJZ01000002">
    <property type="protein sequence ID" value="TCC07167.1"/>
    <property type="molecule type" value="Genomic_DNA"/>
</dbReference>
<evidence type="ECO:0000259" key="3">
    <source>
        <dbReference type="PROSITE" id="PS50305"/>
    </source>
</evidence>
<evidence type="ECO:0000256" key="1">
    <source>
        <dbReference type="ARBA" id="ARBA00023027"/>
    </source>
</evidence>
<dbReference type="OrthoDB" id="5241047at2"/>
<keyword evidence="5" id="KW-1185">Reference proteome</keyword>
<dbReference type="InterPro" id="IPR029035">
    <property type="entry name" value="DHS-like_NAD/FAD-binding_dom"/>
</dbReference>
<feature type="domain" description="Deacetylase sirtuin-type" evidence="3">
    <location>
        <begin position="47"/>
        <end position="314"/>
    </location>
</feature>
<dbReference type="PROSITE" id="PS50305">
    <property type="entry name" value="SIRTUIN"/>
    <property type="match status" value="1"/>
</dbReference>
<evidence type="ECO:0000313" key="4">
    <source>
        <dbReference type="EMBL" id="TCC07167.1"/>
    </source>
</evidence>
<evidence type="ECO:0000256" key="2">
    <source>
        <dbReference type="PROSITE-ProRule" id="PRU00236"/>
    </source>
</evidence>
<organism evidence="4 5">
    <name type="scientific">Kribbella soli</name>
    <dbReference type="NCBI Taxonomy" id="1124743"/>
    <lineage>
        <taxon>Bacteria</taxon>
        <taxon>Bacillati</taxon>
        <taxon>Actinomycetota</taxon>
        <taxon>Actinomycetes</taxon>
        <taxon>Propionibacteriales</taxon>
        <taxon>Kribbellaceae</taxon>
        <taxon>Kribbella</taxon>
    </lineage>
</organism>
<gene>
    <name evidence="4" type="ORF">E0H45_14190</name>
</gene>
<proteinExistence type="predicted"/>
<accession>A0A4R0H8K1</accession>
<comment type="caution">
    <text evidence="2">Lacks conserved residue(s) required for the propagation of feature annotation.</text>
</comment>